<sequence length="274" mass="28764">MRSFDGRVVAITGAGSGIGRALAVSLAGRGALLALSDVSADGLAGTVDLVKAAGAREVRSDIVDVASAQALTQWAADVVGQFGRVNVLVNNAGVSLTGDVVDLDPADMQWVVDINFWGVVRGTHAFLPHLIASGDGHVVTMSSLFGLVSVPGQSMYNATKYAVRGFSEALREEMLVAGHPVGVTVVHPGGVRTAIVRAGRSSAGEDHAATARLFDERLARMSPERAAEIILRGVLRGKPRVLVGIDAHLLHQLARVVGARYQDVVARRAQRMRP</sequence>
<evidence type="ECO:0000256" key="2">
    <source>
        <dbReference type="ARBA" id="ARBA00023002"/>
    </source>
</evidence>
<dbReference type="PROSITE" id="PS00061">
    <property type="entry name" value="ADH_SHORT"/>
    <property type="match status" value="1"/>
</dbReference>
<dbReference type="InterPro" id="IPR002347">
    <property type="entry name" value="SDR_fam"/>
</dbReference>
<gene>
    <name evidence="5" type="ORF">ISU07_10145</name>
</gene>
<keyword evidence="6" id="KW-1185">Reference proteome</keyword>
<dbReference type="Gene3D" id="3.40.50.720">
    <property type="entry name" value="NAD(P)-binding Rossmann-like Domain"/>
    <property type="match status" value="1"/>
</dbReference>
<evidence type="ECO:0000259" key="4">
    <source>
        <dbReference type="SMART" id="SM00822"/>
    </source>
</evidence>
<reference evidence="5" key="1">
    <citation type="submission" date="2020-11" db="EMBL/GenBank/DDBJ databases">
        <title>Nocardioides sp. nov., isolated from Soil of Cynanchum wilfordii Hemsley rhizosphere.</title>
        <authorList>
            <person name="Lee J.-S."/>
            <person name="Suh M.K."/>
            <person name="Kim J.-S."/>
        </authorList>
    </citation>
    <scope>NUCLEOTIDE SEQUENCE</scope>
    <source>
        <strain evidence="5">KCTC 19275</strain>
    </source>
</reference>
<keyword evidence="2" id="KW-0560">Oxidoreductase</keyword>
<feature type="domain" description="Ketoreductase" evidence="4">
    <location>
        <begin position="7"/>
        <end position="194"/>
    </location>
</feature>
<dbReference type="Pfam" id="PF00106">
    <property type="entry name" value="adh_short"/>
    <property type="match status" value="1"/>
</dbReference>
<dbReference type="EMBL" id="JADKPN010000005">
    <property type="protein sequence ID" value="MBF4763487.1"/>
    <property type="molecule type" value="Genomic_DNA"/>
</dbReference>
<dbReference type="PANTHER" id="PTHR43391">
    <property type="entry name" value="RETINOL DEHYDROGENASE-RELATED"/>
    <property type="match status" value="1"/>
</dbReference>
<name>A0A930VBI4_9ACTN</name>
<evidence type="ECO:0000256" key="3">
    <source>
        <dbReference type="RuleBase" id="RU000363"/>
    </source>
</evidence>
<organism evidence="5 6">
    <name type="scientific">Nocardioides islandensis</name>
    <dbReference type="NCBI Taxonomy" id="433663"/>
    <lineage>
        <taxon>Bacteria</taxon>
        <taxon>Bacillati</taxon>
        <taxon>Actinomycetota</taxon>
        <taxon>Actinomycetes</taxon>
        <taxon>Propionibacteriales</taxon>
        <taxon>Nocardioidaceae</taxon>
        <taxon>Nocardioides</taxon>
    </lineage>
</organism>
<dbReference type="InterPro" id="IPR057326">
    <property type="entry name" value="KR_dom"/>
</dbReference>
<evidence type="ECO:0000256" key="1">
    <source>
        <dbReference type="ARBA" id="ARBA00006484"/>
    </source>
</evidence>
<dbReference type="InterPro" id="IPR020904">
    <property type="entry name" value="Sc_DH/Rdtase_CS"/>
</dbReference>
<dbReference type="PRINTS" id="PR00081">
    <property type="entry name" value="GDHRDH"/>
</dbReference>
<dbReference type="PANTHER" id="PTHR43391:SF82">
    <property type="entry name" value="OXIDOREDUCTASE SADH-RELATED"/>
    <property type="match status" value="1"/>
</dbReference>
<comment type="caution">
    <text evidence="5">The sequence shown here is derived from an EMBL/GenBank/DDBJ whole genome shotgun (WGS) entry which is preliminary data.</text>
</comment>
<accession>A0A930VBI4</accession>
<protein>
    <submittedName>
        <fullName evidence="5">SDR family NAD(P)-dependent oxidoreductase</fullName>
    </submittedName>
</protein>
<dbReference type="Proteomes" id="UP000640489">
    <property type="component" value="Unassembled WGS sequence"/>
</dbReference>
<evidence type="ECO:0000313" key="6">
    <source>
        <dbReference type="Proteomes" id="UP000640489"/>
    </source>
</evidence>
<evidence type="ECO:0000313" key="5">
    <source>
        <dbReference type="EMBL" id="MBF4763487.1"/>
    </source>
</evidence>
<comment type="similarity">
    <text evidence="1 3">Belongs to the short-chain dehydrogenases/reductases (SDR) family.</text>
</comment>
<dbReference type="AlphaFoldDB" id="A0A930VBI4"/>
<dbReference type="InterPro" id="IPR036291">
    <property type="entry name" value="NAD(P)-bd_dom_sf"/>
</dbReference>
<dbReference type="RefSeq" id="WP_194706683.1">
    <property type="nucleotide sequence ID" value="NZ_JADKPN010000005.1"/>
</dbReference>
<dbReference type="GO" id="GO:0016491">
    <property type="term" value="F:oxidoreductase activity"/>
    <property type="evidence" value="ECO:0007669"/>
    <property type="project" value="UniProtKB-KW"/>
</dbReference>
<dbReference type="SMART" id="SM00822">
    <property type="entry name" value="PKS_KR"/>
    <property type="match status" value="1"/>
</dbReference>
<dbReference type="SUPFAM" id="SSF51735">
    <property type="entry name" value="NAD(P)-binding Rossmann-fold domains"/>
    <property type="match status" value="1"/>
</dbReference>
<proteinExistence type="inferred from homology"/>
<dbReference type="PRINTS" id="PR00080">
    <property type="entry name" value="SDRFAMILY"/>
</dbReference>